<dbReference type="EMBL" id="PEZW01000001">
    <property type="protein sequence ID" value="PIS08088.1"/>
    <property type="molecule type" value="Genomic_DNA"/>
</dbReference>
<dbReference type="Pfam" id="PF18895">
    <property type="entry name" value="T4SS_pilin"/>
    <property type="match status" value="1"/>
</dbReference>
<keyword evidence="1" id="KW-1133">Transmembrane helix</keyword>
<dbReference type="InterPro" id="IPR043993">
    <property type="entry name" value="T4SS_pilin"/>
</dbReference>
<organism evidence="2 3">
    <name type="scientific">Candidatus Berkelbacteria bacterium CG10_big_fil_rev_8_21_14_0_10_43_13</name>
    <dbReference type="NCBI Taxonomy" id="1974514"/>
    <lineage>
        <taxon>Bacteria</taxon>
        <taxon>Candidatus Berkelbacteria</taxon>
    </lineage>
</organism>
<protein>
    <submittedName>
        <fullName evidence="2">Uncharacterized protein</fullName>
    </submittedName>
</protein>
<dbReference type="AlphaFoldDB" id="A0A2H0W9R7"/>
<evidence type="ECO:0000313" key="3">
    <source>
        <dbReference type="Proteomes" id="UP000231382"/>
    </source>
</evidence>
<keyword evidence="1" id="KW-0812">Transmembrane</keyword>
<proteinExistence type="predicted"/>
<sequence length="108" mass="11632">MDLIEKIYAAVPTIGSILDKSPNKNLNSVVTFITALIDVALKTAGMLAVFILLFAAFDYATAYGDDSKAETAKKTIFWTIAGLVVIGLAYGIVIMFNNWLLNGSQPTL</sequence>
<feature type="transmembrane region" description="Helical" evidence="1">
    <location>
        <begin position="76"/>
        <end position="100"/>
    </location>
</feature>
<keyword evidence="1" id="KW-0472">Membrane</keyword>
<feature type="transmembrane region" description="Helical" evidence="1">
    <location>
        <begin position="29"/>
        <end position="55"/>
    </location>
</feature>
<reference evidence="3" key="1">
    <citation type="submission" date="2017-09" db="EMBL/GenBank/DDBJ databases">
        <title>Depth-based differentiation of microbial function through sediment-hosted aquifers and enrichment of novel symbionts in the deep terrestrial subsurface.</title>
        <authorList>
            <person name="Probst A.J."/>
            <person name="Ladd B."/>
            <person name="Jarett J.K."/>
            <person name="Geller-Mcgrath D.E."/>
            <person name="Sieber C.M.K."/>
            <person name="Emerson J.B."/>
            <person name="Anantharaman K."/>
            <person name="Thomas B.C."/>
            <person name="Malmstrom R."/>
            <person name="Stieglmeier M."/>
            <person name="Klingl A."/>
            <person name="Woyke T."/>
            <person name="Ryan C.M."/>
            <person name="Banfield J.F."/>
        </authorList>
    </citation>
    <scope>NUCLEOTIDE SEQUENCE [LARGE SCALE GENOMIC DNA]</scope>
</reference>
<accession>A0A2H0W9R7</accession>
<evidence type="ECO:0000256" key="1">
    <source>
        <dbReference type="SAM" id="Phobius"/>
    </source>
</evidence>
<dbReference type="Proteomes" id="UP000231382">
    <property type="component" value="Unassembled WGS sequence"/>
</dbReference>
<evidence type="ECO:0000313" key="2">
    <source>
        <dbReference type="EMBL" id="PIS08088.1"/>
    </source>
</evidence>
<gene>
    <name evidence="2" type="ORF">COT78_00095</name>
</gene>
<comment type="caution">
    <text evidence="2">The sequence shown here is derived from an EMBL/GenBank/DDBJ whole genome shotgun (WGS) entry which is preliminary data.</text>
</comment>
<name>A0A2H0W9R7_9BACT</name>